<dbReference type="EMBL" id="VOPY01000001">
    <property type="protein sequence ID" value="TXC73528.1"/>
    <property type="molecule type" value="Genomic_DNA"/>
</dbReference>
<keyword evidence="3 6" id="KW-0808">Transferase</keyword>
<comment type="pathway">
    <text evidence="6">Cofactor biosynthesis; adenosylcobalamin biosynthesis; adenosylcobalamin from cob(II)yrinate a,c-diamide: step 2/7.</text>
</comment>
<protein>
    <recommendedName>
        <fullName evidence="6">Corrinoid adenosyltransferase</fullName>
        <ecNumber evidence="6">2.5.1.17</ecNumber>
    </recommendedName>
    <alternativeName>
        <fullName evidence="6">Cob(II)alamin adenosyltransferase</fullName>
    </alternativeName>
    <alternativeName>
        <fullName evidence="6">Cob(II)yrinic acid a,c-diamide adenosyltransferase</fullName>
    </alternativeName>
    <alternativeName>
        <fullName evidence="6">Cobinamide/cobalamin adenosyltransferase</fullName>
    </alternativeName>
</protein>
<evidence type="ECO:0000256" key="3">
    <source>
        <dbReference type="ARBA" id="ARBA00022679"/>
    </source>
</evidence>
<dbReference type="InterPro" id="IPR029499">
    <property type="entry name" value="PduO-typ"/>
</dbReference>
<dbReference type="InterPro" id="IPR016030">
    <property type="entry name" value="CblAdoTrfase-like"/>
</dbReference>
<dbReference type="AlphaFoldDB" id="A0A5C6URK2"/>
<dbReference type="GO" id="GO:0009236">
    <property type="term" value="P:cobalamin biosynthetic process"/>
    <property type="evidence" value="ECO:0007669"/>
    <property type="project" value="UniProtKB-UniRule"/>
</dbReference>
<keyword evidence="9" id="KW-1185">Reference proteome</keyword>
<dbReference type="GO" id="GO:0005524">
    <property type="term" value="F:ATP binding"/>
    <property type="evidence" value="ECO:0007669"/>
    <property type="project" value="UniProtKB-UniRule"/>
</dbReference>
<dbReference type="Pfam" id="PF01923">
    <property type="entry name" value="Cob_adeno_trans"/>
    <property type="match status" value="1"/>
</dbReference>
<evidence type="ECO:0000313" key="8">
    <source>
        <dbReference type="EMBL" id="TXC73528.1"/>
    </source>
</evidence>
<evidence type="ECO:0000313" key="9">
    <source>
        <dbReference type="Proteomes" id="UP000321129"/>
    </source>
</evidence>
<reference evidence="8 9" key="1">
    <citation type="submission" date="2019-08" db="EMBL/GenBank/DDBJ databases">
        <title>Sphingorhabdus soil sp. nov., isolated from arctic soil.</title>
        <authorList>
            <person name="Liu Y."/>
        </authorList>
    </citation>
    <scope>NUCLEOTIDE SEQUENCE [LARGE SCALE GENOMIC DNA]</scope>
    <source>
        <strain evidence="8 9">D-2Q-5-6</strain>
    </source>
</reference>
<keyword evidence="4 6" id="KW-0547">Nucleotide-binding</keyword>
<name>A0A5C6URK2_9SPHN</name>
<dbReference type="InterPro" id="IPR036451">
    <property type="entry name" value="CblAdoTrfase-like_sf"/>
</dbReference>
<dbReference type="NCBIfam" id="TIGR00636">
    <property type="entry name" value="PduO_Nterm"/>
    <property type="match status" value="1"/>
</dbReference>
<proteinExistence type="inferred from homology"/>
<dbReference type="Gene3D" id="1.20.1200.10">
    <property type="entry name" value="Cobalamin adenosyltransferase-like"/>
    <property type="match status" value="1"/>
</dbReference>
<comment type="catalytic activity">
    <reaction evidence="6">
        <text>2 cob(II)yrinate a,c diamide + reduced [electron-transfer flavoprotein] + 2 ATP = 2 adenosylcob(III)yrinate a,c-diamide + 2 triphosphate + oxidized [electron-transfer flavoprotein] + 3 H(+)</text>
        <dbReference type="Rhea" id="RHEA:11528"/>
        <dbReference type="Rhea" id="RHEA-COMP:10685"/>
        <dbReference type="Rhea" id="RHEA-COMP:10686"/>
        <dbReference type="ChEBI" id="CHEBI:15378"/>
        <dbReference type="ChEBI" id="CHEBI:18036"/>
        <dbReference type="ChEBI" id="CHEBI:30616"/>
        <dbReference type="ChEBI" id="CHEBI:57692"/>
        <dbReference type="ChEBI" id="CHEBI:58307"/>
        <dbReference type="ChEBI" id="CHEBI:58503"/>
        <dbReference type="ChEBI" id="CHEBI:58537"/>
        <dbReference type="EC" id="2.5.1.17"/>
    </reaction>
</comment>
<dbReference type="FunFam" id="1.20.1200.10:FF:000001">
    <property type="entry name" value="Cob(I)yrinic acid a,c-diamide adenosyltransferase"/>
    <property type="match status" value="1"/>
</dbReference>
<accession>A0A5C6URK2</accession>
<comment type="caution">
    <text evidence="8">The sequence shown here is derived from an EMBL/GenBank/DDBJ whole genome shotgun (WGS) entry which is preliminary data.</text>
</comment>
<dbReference type="PANTHER" id="PTHR12213">
    <property type="entry name" value="CORRINOID ADENOSYLTRANSFERASE"/>
    <property type="match status" value="1"/>
</dbReference>
<evidence type="ECO:0000259" key="7">
    <source>
        <dbReference type="Pfam" id="PF01923"/>
    </source>
</evidence>
<dbReference type="UniPathway" id="UPA00148">
    <property type="reaction ID" value="UER00233"/>
</dbReference>
<dbReference type="EC" id="2.5.1.17" evidence="6"/>
<dbReference type="OrthoDB" id="9778896at2"/>
<evidence type="ECO:0000256" key="6">
    <source>
        <dbReference type="RuleBase" id="RU366026"/>
    </source>
</evidence>
<evidence type="ECO:0000256" key="4">
    <source>
        <dbReference type="ARBA" id="ARBA00022741"/>
    </source>
</evidence>
<evidence type="ECO:0000256" key="1">
    <source>
        <dbReference type="ARBA" id="ARBA00007487"/>
    </source>
</evidence>
<sequence length="197" mass="20400">MVKLNKIYTRTGDAGTTGLVDGSRTSKSDPLIAAVGDVDEANSAIGVAIVALGDGPNAALGAQLTVIQNDLFDLGADLATPASDADGTDFTPSEMVLRVTAAQVARLEREIDAMNEDLAPLRSFILPGGTPAAAALHLARAITRRAERSAVAAGEARALNPAALAYLNRLSDHLFVMTRLVNARADGDVLWVPGASR</sequence>
<organism evidence="8 9">
    <name type="scientific">Flavisphingopyxis soli</name>
    <dbReference type="NCBI Taxonomy" id="2601267"/>
    <lineage>
        <taxon>Bacteria</taxon>
        <taxon>Pseudomonadati</taxon>
        <taxon>Pseudomonadota</taxon>
        <taxon>Alphaproteobacteria</taxon>
        <taxon>Sphingomonadales</taxon>
        <taxon>Sphingopyxidaceae</taxon>
        <taxon>Flavisphingopyxis</taxon>
    </lineage>
</organism>
<dbReference type="RefSeq" id="WP_147121365.1">
    <property type="nucleotide sequence ID" value="NZ_VOPY01000001.1"/>
</dbReference>
<evidence type="ECO:0000256" key="2">
    <source>
        <dbReference type="ARBA" id="ARBA00011233"/>
    </source>
</evidence>
<feature type="domain" description="Cobalamin adenosyltransferase-like" evidence="7">
    <location>
        <begin position="7"/>
        <end position="180"/>
    </location>
</feature>
<dbReference type="SUPFAM" id="SSF89028">
    <property type="entry name" value="Cobalamin adenosyltransferase-like"/>
    <property type="match status" value="1"/>
</dbReference>
<dbReference type="Proteomes" id="UP000321129">
    <property type="component" value="Unassembled WGS sequence"/>
</dbReference>
<comment type="subunit">
    <text evidence="2">Homotrimer.</text>
</comment>
<keyword evidence="6" id="KW-0169">Cobalamin biosynthesis</keyword>
<comment type="similarity">
    <text evidence="1 6">Belongs to the Cob(I)alamin adenosyltransferase family.</text>
</comment>
<dbReference type="PANTHER" id="PTHR12213:SF0">
    <property type="entry name" value="CORRINOID ADENOSYLTRANSFERASE MMAB"/>
    <property type="match status" value="1"/>
</dbReference>
<evidence type="ECO:0000256" key="5">
    <source>
        <dbReference type="ARBA" id="ARBA00022840"/>
    </source>
</evidence>
<gene>
    <name evidence="8" type="ORF">FSZ31_01905</name>
</gene>
<comment type="catalytic activity">
    <reaction evidence="6">
        <text>2 cob(II)alamin + reduced [electron-transfer flavoprotein] + 2 ATP = 2 adenosylcob(III)alamin + 2 triphosphate + oxidized [electron-transfer flavoprotein] + 3 H(+)</text>
        <dbReference type="Rhea" id="RHEA:28671"/>
        <dbReference type="Rhea" id="RHEA-COMP:10685"/>
        <dbReference type="Rhea" id="RHEA-COMP:10686"/>
        <dbReference type="ChEBI" id="CHEBI:15378"/>
        <dbReference type="ChEBI" id="CHEBI:16304"/>
        <dbReference type="ChEBI" id="CHEBI:18036"/>
        <dbReference type="ChEBI" id="CHEBI:18408"/>
        <dbReference type="ChEBI" id="CHEBI:30616"/>
        <dbReference type="ChEBI" id="CHEBI:57692"/>
        <dbReference type="ChEBI" id="CHEBI:58307"/>
        <dbReference type="EC" id="2.5.1.17"/>
    </reaction>
</comment>
<keyword evidence="5 6" id="KW-0067">ATP-binding</keyword>
<dbReference type="GO" id="GO:0008817">
    <property type="term" value="F:corrinoid adenosyltransferase activity"/>
    <property type="evidence" value="ECO:0007669"/>
    <property type="project" value="UniProtKB-UniRule"/>
</dbReference>